<dbReference type="Proteomes" id="UP000305067">
    <property type="component" value="Unassembled WGS sequence"/>
</dbReference>
<dbReference type="GO" id="GO:0003688">
    <property type="term" value="F:DNA replication origin binding"/>
    <property type="evidence" value="ECO:0007669"/>
    <property type="project" value="TreeGrafter"/>
</dbReference>
<feature type="compositionally biased region" description="Acidic residues" evidence="1">
    <location>
        <begin position="278"/>
        <end position="299"/>
    </location>
</feature>
<dbReference type="CDD" id="cd20704">
    <property type="entry name" value="Orc3"/>
    <property type="match status" value="1"/>
</dbReference>
<dbReference type="InterPro" id="IPR040855">
    <property type="entry name" value="ORC_WH_C"/>
</dbReference>
<protein>
    <recommendedName>
        <fullName evidence="2">Origin recognition complex subunit 3 winged helix C-terminal domain-containing protein</fullName>
    </recommendedName>
</protein>
<dbReference type="PANTHER" id="PTHR12748">
    <property type="entry name" value="ORIGIN RECOGNITION COMPLEX SUBUNIT 3"/>
    <property type="match status" value="1"/>
</dbReference>
<proteinExistence type="predicted"/>
<feature type="domain" description="Origin recognition complex subunit 3 winged helix C-terminal" evidence="2">
    <location>
        <begin position="222"/>
        <end position="336"/>
    </location>
</feature>
<dbReference type="STRING" id="1884261.A0A5C3QUB2"/>
<organism evidence="3 4">
    <name type="scientific">Pterulicium gracile</name>
    <dbReference type="NCBI Taxonomy" id="1884261"/>
    <lineage>
        <taxon>Eukaryota</taxon>
        <taxon>Fungi</taxon>
        <taxon>Dikarya</taxon>
        <taxon>Basidiomycota</taxon>
        <taxon>Agaricomycotina</taxon>
        <taxon>Agaricomycetes</taxon>
        <taxon>Agaricomycetidae</taxon>
        <taxon>Agaricales</taxon>
        <taxon>Pleurotineae</taxon>
        <taxon>Pterulaceae</taxon>
        <taxon>Pterulicium</taxon>
    </lineage>
</organism>
<dbReference type="GO" id="GO:0031261">
    <property type="term" value="C:DNA replication preinitiation complex"/>
    <property type="evidence" value="ECO:0007669"/>
    <property type="project" value="TreeGrafter"/>
</dbReference>
<dbReference type="GO" id="GO:0006270">
    <property type="term" value="P:DNA replication initiation"/>
    <property type="evidence" value="ECO:0007669"/>
    <property type="project" value="TreeGrafter"/>
</dbReference>
<keyword evidence="4" id="KW-1185">Reference proteome</keyword>
<gene>
    <name evidence="3" type="ORF">BDV98DRAFT_228662</name>
</gene>
<accession>A0A5C3QUB2</accession>
<evidence type="ECO:0000256" key="1">
    <source>
        <dbReference type="SAM" id="MobiDB-lite"/>
    </source>
</evidence>
<dbReference type="GO" id="GO:0005664">
    <property type="term" value="C:nuclear origin of replication recognition complex"/>
    <property type="evidence" value="ECO:0007669"/>
    <property type="project" value="InterPro"/>
</dbReference>
<dbReference type="AlphaFoldDB" id="A0A5C3QUB2"/>
<dbReference type="OrthoDB" id="10265211at2759"/>
<dbReference type="InterPro" id="IPR020795">
    <property type="entry name" value="ORC3"/>
</dbReference>
<dbReference type="GO" id="GO:0005656">
    <property type="term" value="C:nuclear pre-replicative complex"/>
    <property type="evidence" value="ECO:0007669"/>
    <property type="project" value="TreeGrafter"/>
</dbReference>
<dbReference type="EMBL" id="ML178816">
    <property type="protein sequence ID" value="TFL05656.1"/>
    <property type="molecule type" value="Genomic_DNA"/>
</dbReference>
<sequence>MQLAYMRHFENPISSCAVPMDFTDFSELHKKLQDRLLSRLLARQNKKKRVAIWQACRDSRETLHQHLESAREEFHALYRRFSLGVRTVLELRDAVIPQGTGGPQQRTWLTVLVGILEGDWSQDLADAVSTLKSLPSDTLSSIGRRLYQLYDRVPPPLQDDPTFKQLRRLSRKLIVSEGGDVGGQVQSYIEDLLSPLTDLPLSELWMTGDVVFPAEYLNPHTRQRVFTALLYPSDYLDDIQGENTDTGILFKGYLQSGRMINVNDWFESFALTVSGNDDQGEEEEEGEKGDGEGDGMDVDEGPVVQARFMRALHELDYMGFVKHGGRKAEHVARTVFDCLERP</sequence>
<feature type="region of interest" description="Disordered" evidence="1">
    <location>
        <begin position="273"/>
        <end position="299"/>
    </location>
</feature>
<evidence type="ECO:0000259" key="2">
    <source>
        <dbReference type="Pfam" id="PF18137"/>
    </source>
</evidence>
<evidence type="ECO:0000313" key="3">
    <source>
        <dbReference type="EMBL" id="TFL05656.1"/>
    </source>
</evidence>
<dbReference type="PANTHER" id="PTHR12748:SF0">
    <property type="entry name" value="ORIGIN RECOGNITION COMPLEX SUBUNIT 3"/>
    <property type="match status" value="1"/>
</dbReference>
<name>A0A5C3QUB2_9AGAR</name>
<evidence type="ECO:0000313" key="4">
    <source>
        <dbReference type="Proteomes" id="UP000305067"/>
    </source>
</evidence>
<reference evidence="3 4" key="1">
    <citation type="journal article" date="2019" name="Nat. Ecol. Evol.">
        <title>Megaphylogeny resolves global patterns of mushroom evolution.</title>
        <authorList>
            <person name="Varga T."/>
            <person name="Krizsan K."/>
            <person name="Foldi C."/>
            <person name="Dima B."/>
            <person name="Sanchez-Garcia M."/>
            <person name="Sanchez-Ramirez S."/>
            <person name="Szollosi G.J."/>
            <person name="Szarkandi J.G."/>
            <person name="Papp V."/>
            <person name="Albert L."/>
            <person name="Andreopoulos W."/>
            <person name="Angelini C."/>
            <person name="Antonin V."/>
            <person name="Barry K.W."/>
            <person name="Bougher N.L."/>
            <person name="Buchanan P."/>
            <person name="Buyck B."/>
            <person name="Bense V."/>
            <person name="Catcheside P."/>
            <person name="Chovatia M."/>
            <person name="Cooper J."/>
            <person name="Damon W."/>
            <person name="Desjardin D."/>
            <person name="Finy P."/>
            <person name="Geml J."/>
            <person name="Haridas S."/>
            <person name="Hughes K."/>
            <person name="Justo A."/>
            <person name="Karasinski D."/>
            <person name="Kautmanova I."/>
            <person name="Kiss B."/>
            <person name="Kocsube S."/>
            <person name="Kotiranta H."/>
            <person name="LaButti K.M."/>
            <person name="Lechner B.E."/>
            <person name="Liimatainen K."/>
            <person name="Lipzen A."/>
            <person name="Lukacs Z."/>
            <person name="Mihaltcheva S."/>
            <person name="Morgado L.N."/>
            <person name="Niskanen T."/>
            <person name="Noordeloos M.E."/>
            <person name="Ohm R.A."/>
            <person name="Ortiz-Santana B."/>
            <person name="Ovrebo C."/>
            <person name="Racz N."/>
            <person name="Riley R."/>
            <person name="Savchenko A."/>
            <person name="Shiryaev A."/>
            <person name="Soop K."/>
            <person name="Spirin V."/>
            <person name="Szebenyi C."/>
            <person name="Tomsovsky M."/>
            <person name="Tulloss R.E."/>
            <person name="Uehling J."/>
            <person name="Grigoriev I.V."/>
            <person name="Vagvolgyi C."/>
            <person name="Papp T."/>
            <person name="Martin F.M."/>
            <person name="Miettinen O."/>
            <person name="Hibbett D.S."/>
            <person name="Nagy L.G."/>
        </authorList>
    </citation>
    <scope>NUCLEOTIDE SEQUENCE [LARGE SCALE GENOMIC DNA]</scope>
    <source>
        <strain evidence="3 4">CBS 309.79</strain>
    </source>
</reference>
<dbReference type="Pfam" id="PF18137">
    <property type="entry name" value="WHD_ORC"/>
    <property type="match status" value="1"/>
</dbReference>